<gene>
    <name evidence="8" type="ORF">CYME_CMS050C</name>
</gene>
<sequence length="333" mass="37325">MTATPMLTRMKPTLVTSTPRLIKTTPTCTHATAWLTMTEPPFTPAKVRLNATPPMLMQARRVFSVTNPRLNRTTPLLRLTTPIFFIANPVWCAMKRSLVAGGSGIVVKGASRSQASVCRSWNTHRHQTSASRSSPLMRGKRSQFKGALSLKQQFDDPDEHPVERFVRKRRRPPASPIPWSERLLGILPYLVPLLDSLVYGKYVFERFPIFSMFVLQPLWPLLSIYRGIPFLPLIIFVLMLVLVVRNPRVSYFVRFNTMQALTLDIALILPQLFQGLSNALPVSAVAIQVLQASVFYGMLGCILYVIQSCGRGQVPDRIPLISEAAHTQTMSGP</sequence>
<keyword evidence="7" id="KW-0934">Plastid</keyword>
<protein>
    <recommendedName>
        <fullName evidence="3 7">Tic20 family protein Ycf60</fullName>
    </recommendedName>
</protein>
<dbReference type="AlphaFoldDB" id="M1UWP3"/>
<evidence type="ECO:0000256" key="1">
    <source>
        <dbReference type="ARBA" id="ARBA00004508"/>
    </source>
</evidence>
<dbReference type="Pfam" id="PF16166">
    <property type="entry name" value="TIC20"/>
    <property type="match status" value="1"/>
</dbReference>
<feature type="transmembrane region" description="Helical" evidence="7">
    <location>
        <begin position="251"/>
        <end position="273"/>
    </location>
</feature>
<comment type="subcellular location">
    <subcellularLocation>
        <location evidence="1 7">Plastid</location>
        <location evidence="1 7">Chloroplast membrane</location>
        <topology evidence="1 7">Multi-pass membrane protein</topology>
    </subcellularLocation>
</comment>
<dbReference type="RefSeq" id="XP_005538732.1">
    <property type="nucleotide sequence ID" value="XM_005538675.1"/>
</dbReference>
<dbReference type="PANTHER" id="PTHR33510:SF5">
    <property type="entry name" value="PROTEIN TIC 20-II, CHLOROPLASTIC"/>
    <property type="match status" value="1"/>
</dbReference>
<organism evidence="8 9">
    <name type="scientific">Cyanidioschyzon merolae (strain NIES-3377 / 10D)</name>
    <name type="common">Unicellular red alga</name>
    <dbReference type="NCBI Taxonomy" id="280699"/>
    <lineage>
        <taxon>Eukaryota</taxon>
        <taxon>Rhodophyta</taxon>
        <taxon>Bangiophyceae</taxon>
        <taxon>Cyanidiales</taxon>
        <taxon>Cyanidiaceae</taxon>
        <taxon>Cyanidioschyzon</taxon>
    </lineage>
</organism>
<proteinExistence type="inferred from homology"/>
<dbReference type="STRING" id="280699.M1UWP3"/>
<keyword evidence="4 7" id="KW-0812">Transmembrane</keyword>
<keyword evidence="9" id="KW-1185">Reference proteome</keyword>
<reference evidence="8 9" key="2">
    <citation type="journal article" date="2007" name="BMC Biol.">
        <title>A 100%-complete sequence reveals unusually simple genomic features in the hot-spring red alga Cyanidioschyzon merolae.</title>
        <authorList>
            <person name="Nozaki H."/>
            <person name="Takano H."/>
            <person name="Misumi O."/>
            <person name="Terasawa K."/>
            <person name="Matsuzaki M."/>
            <person name="Maruyama S."/>
            <person name="Nishida K."/>
            <person name="Yagisawa F."/>
            <person name="Yoshida Y."/>
            <person name="Fujiwara T."/>
            <person name="Takio S."/>
            <person name="Tamura K."/>
            <person name="Chung S.J."/>
            <person name="Nakamura S."/>
            <person name="Kuroiwa H."/>
            <person name="Tanaka K."/>
            <person name="Sato N."/>
            <person name="Kuroiwa T."/>
        </authorList>
    </citation>
    <scope>NUCLEOTIDE SEQUENCE [LARGE SCALE GENOMIC DNA]</scope>
    <source>
        <strain evidence="8 9">10D</strain>
    </source>
</reference>
<dbReference type="eggNOG" id="ENOG502QUSD">
    <property type="taxonomic scope" value="Eukaryota"/>
</dbReference>
<dbReference type="KEGG" id="cme:CYME_CMS050C"/>
<dbReference type="Proteomes" id="UP000007014">
    <property type="component" value="Chromosome 19"/>
</dbReference>
<dbReference type="OMA" id="LWITITV"/>
<evidence type="ECO:0000313" key="8">
    <source>
        <dbReference type="EMBL" id="BAM82696.1"/>
    </source>
</evidence>
<comment type="similarity">
    <text evidence="2 7">Belongs to the Tic20 family.</text>
</comment>
<feature type="transmembrane region" description="Helical" evidence="7">
    <location>
        <begin position="224"/>
        <end position="244"/>
    </location>
</feature>
<dbReference type="GeneID" id="16997400"/>
<dbReference type="HOGENOM" id="CLU_835122_0_0_1"/>
<evidence type="ECO:0000256" key="4">
    <source>
        <dbReference type="ARBA" id="ARBA00022692"/>
    </source>
</evidence>
<dbReference type="GO" id="GO:0031969">
    <property type="term" value="C:chloroplast membrane"/>
    <property type="evidence" value="ECO:0007669"/>
    <property type="project" value="UniProtKB-SubCell"/>
</dbReference>
<dbReference type="OrthoDB" id="414558at2759"/>
<evidence type="ECO:0000256" key="5">
    <source>
        <dbReference type="ARBA" id="ARBA00022989"/>
    </source>
</evidence>
<evidence type="ECO:0000256" key="3">
    <source>
        <dbReference type="ARBA" id="ARBA00017412"/>
    </source>
</evidence>
<accession>M1UWP3</accession>
<dbReference type="PANTHER" id="PTHR33510">
    <property type="entry name" value="PROTEIN TIC 20-II, CHLOROPLASTIC"/>
    <property type="match status" value="1"/>
</dbReference>
<evidence type="ECO:0000313" key="9">
    <source>
        <dbReference type="Proteomes" id="UP000007014"/>
    </source>
</evidence>
<reference evidence="8 9" key="1">
    <citation type="journal article" date="2004" name="Nature">
        <title>Genome sequence of the ultrasmall unicellular red alga Cyanidioschyzon merolae 10D.</title>
        <authorList>
            <person name="Matsuzaki M."/>
            <person name="Misumi O."/>
            <person name="Shin-i T."/>
            <person name="Maruyama S."/>
            <person name="Takahara M."/>
            <person name="Miyagishima S."/>
            <person name="Mori T."/>
            <person name="Nishida K."/>
            <person name="Yagisawa F."/>
            <person name="Nishida K."/>
            <person name="Yoshida Y."/>
            <person name="Nishimura Y."/>
            <person name="Nakao S."/>
            <person name="Kobayashi T."/>
            <person name="Momoyama Y."/>
            <person name="Higashiyama T."/>
            <person name="Minoda A."/>
            <person name="Sano M."/>
            <person name="Nomoto H."/>
            <person name="Oishi K."/>
            <person name="Hayashi H."/>
            <person name="Ohta F."/>
            <person name="Nishizaka S."/>
            <person name="Haga S."/>
            <person name="Miura S."/>
            <person name="Morishita T."/>
            <person name="Kabeya Y."/>
            <person name="Terasawa K."/>
            <person name="Suzuki Y."/>
            <person name="Ishii Y."/>
            <person name="Asakawa S."/>
            <person name="Takano H."/>
            <person name="Ohta N."/>
            <person name="Kuroiwa H."/>
            <person name="Tanaka K."/>
            <person name="Shimizu N."/>
            <person name="Sugano S."/>
            <person name="Sato N."/>
            <person name="Nozaki H."/>
            <person name="Ogasawara N."/>
            <person name="Kohara Y."/>
            <person name="Kuroiwa T."/>
        </authorList>
    </citation>
    <scope>NUCLEOTIDE SEQUENCE [LARGE SCALE GENOMIC DNA]</scope>
    <source>
        <strain evidence="8 9">10D</strain>
    </source>
</reference>
<evidence type="ECO:0000256" key="7">
    <source>
        <dbReference type="RuleBase" id="RU367003"/>
    </source>
</evidence>
<comment type="caution">
    <text evidence="7">Lacks conserved residue(s) required for the propagation of feature annotation.</text>
</comment>
<keyword evidence="7" id="KW-0150">Chloroplast</keyword>
<keyword evidence="5 7" id="KW-1133">Transmembrane helix</keyword>
<evidence type="ECO:0000256" key="2">
    <source>
        <dbReference type="ARBA" id="ARBA00009596"/>
    </source>
</evidence>
<dbReference type="Gramene" id="CMS050CT">
    <property type="protein sequence ID" value="CMS050CT"/>
    <property type="gene ID" value="CMS050C"/>
</dbReference>
<dbReference type="EMBL" id="AP006501">
    <property type="protein sequence ID" value="BAM82696.1"/>
    <property type="molecule type" value="Genomic_DNA"/>
</dbReference>
<keyword evidence="6 7" id="KW-0472">Membrane</keyword>
<evidence type="ECO:0000256" key="6">
    <source>
        <dbReference type="ARBA" id="ARBA00023136"/>
    </source>
</evidence>
<dbReference type="InterPro" id="IPR005691">
    <property type="entry name" value="Tic20"/>
</dbReference>
<name>M1UWP3_CYAM1</name>
<feature type="transmembrane region" description="Helical" evidence="7">
    <location>
        <begin position="285"/>
        <end position="306"/>
    </location>
</feature>